<name>A0A2A4Z0N6_9PROT</name>
<protein>
    <submittedName>
        <fullName evidence="1">Transcriptional regulator</fullName>
    </submittedName>
</protein>
<accession>A0A2A4Z0N6</accession>
<dbReference type="EMBL" id="NVUS01000011">
    <property type="protein sequence ID" value="PCJ00577.1"/>
    <property type="molecule type" value="Genomic_DNA"/>
</dbReference>
<dbReference type="AlphaFoldDB" id="A0A2A4Z0N6"/>
<sequence>MNKREEIKPLLVPISLRDSEFSTLRVIRKKELQKLIPLSNSTLYDLEKQGSFPRRFFLTPRCVVWKLSEILDWLDEQQRKSDDSELGKEHFPNVYKREYRPVKAKSPLHK</sequence>
<dbReference type="InterPro" id="IPR010260">
    <property type="entry name" value="AlpA"/>
</dbReference>
<gene>
    <name evidence="1" type="ORF">COB13_09740</name>
</gene>
<reference evidence="1" key="2">
    <citation type="journal article" date="2018" name="ISME J.">
        <title>A dynamic microbial community with high functional redundancy inhabits the cold, oxic subseafloor aquifer.</title>
        <authorList>
            <person name="Tully B.J."/>
            <person name="Wheat C.G."/>
            <person name="Glazer B.T."/>
            <person name="Huber J.A."/>
        </authorList>
    </citation>
    <scope>NUCLEOTIDE SEQUENCE</scope>
    <source>
        <strain evidence="1">NORP83</strain>
    </source>
</reference>
<evidence type="ECO:0000313" key="1">
    <source>
        <dbReference type="EMBL" id="PCJ00577.1"/>
    </source>
</evidence>
<proteinExistence type="predicted"/>
<reference key="1">
    <citation type="submission" date="2017-08" db="EMBL/GenBank/DDBJ databases">
        <title>A dynamic microbial community with high functional redundancy inhabits the cold, oxic subseafloor aquifer.</title>
        <authorList>
            <person name="Tully B.J."/>
            <person name="Wheat C.G."/>
            <person name="Glazer B.T."/>
            <person name="Huber J.A."/>
        </authorList>
    </citation>
    <scope>NUCLEOTIDE SEQUENCE [LARGE SCALE GENOMIC DNA]</scope>
</reference>
<dbReference type="Pfam" id="PF05930">
    <property type="entry name" value="Phage_AlpA"/>
    <property type="match status" value="1"/>
</dbReference>
<comment type="caution">
    <text evidence="1">The sequence shown here is derived from an EMBL/GenBank/DDBJ whole genome shotgun (WGS) entry which is preliminary data.</text>
</comment>
<dbReference type="Gene3D" id="1.10.238.160">
    <property type="match status" value="1"/>
</dbReference>
<organism evidence="1">
    <name type="scientific">OCS116 cluster bacterium</name>
    <dbReference type="NCBI Taxonomy" id="2030921"/>
    <lineage>
        <taxon>Bacteria</taxon>
        <taxon>Pseudomonadati</taxon>
        <taxon>Pseudomonadota</taxon>
        <taxon>Alphaproteobacteria</taxon>
        <taxon>OCS116 cluster</taxon>
    </lineage>
</organism>